<evidence type="ECO:0000256" key="2">
    <source>
        <dbReference type="ARBA" id="ARBA00022676"/>
    </source>
</evidence>
<sequence precursor="true">MQPKMMNSTGALCRLSGWRKPSDDSAAFSDCTLIVPTYRRPKEIVALLNLLTTLPDVPGEVVVVDGSPEDSVNKSISEWANAQRLQFDLVYVKSPPGLTRQRNVGLDVCSRSFIFFLDDDCLPEPGYFGSIRQVFAEDVRSEIGAVRGFLTNGINKPLTLLWRLRYALKFVPRGEPGQYHACGTSGTWDSVPRFNGVRKIDVLAGGASAYRREVFQKHRFSEFFYGYAQGEDLEMSRRIARDWKLVICGDALVDHHHQDTGGRPSGFPRGRMAVRNRYFIWKRHSPEAGMMDCIRFWGDHLLIFCYYLLGFCRHPSQGYYLSYTFGTLYGAIESLITPPHYEEPPAKKEFEVCFTELKTKTRSDSAESLCAQA</sequence>
<dbReference type="InterPro" id="IPR029044">
    <property type="entry name" value="Nucleotide-diphossugar_trans"/>
</dbReference>
<keyword evidence="2" id="KW-0328">Glycosyltransferase</keyword>
<comment type="similarity">
    <text evidence="1">Belongs to the glycosyltransferase 2 family.</text>
</comment>
<comment type="caution">
    <text evidence="5">The sequence shown here is derived from an EMBL/GenBank/DDBJ whole genome shotgun (WGS) entry which is preliminary data.</text>
</comment>
<name>B9XAX8_PEDPL</name>
<accession>B9XAX8</accession>
<dbReference type="PANTHER" id="PTHR43179:SF12">
    <property type="entry name" value="GALACTOFURANOSYLTRANSFERASE GLFT2"/>
    <property type="match status" value="1"/>
</dbReference>
<gene>
    <name evidence="5" type="ORF">Cflav_PD5798</name>
</gene>
<organism evidence="5 6">
    <name type="scientific">Pedosphaera parvula (strain Ellin514)</name>
    <dbReference type="NCBI Taxonomy" id="320771"/>
    <lineage>
        <taxon>Bacteria</taxon>
        <taxon>Pseudomonadati</taxon>
        <taxon>Verrucomicrobiota</taxon>
        <taxon>Pedosphaerae</taxon>
        <taxon>Pedosphaerales</taxon>
        <taxon>Pedosphaeraceae</taxon>
        <taxon>Pedosphaera</taxon>
    </lineage>
</organism>
<protein>
    <submittedName>
        <fullName evidence="5">Glycosyl transferase family 2</fullName>
    </submittedName>
</protein>
<dbReference type="InterPro" id="IPR001173">
    <property type="entry name" value="Glyco_trans_2-like"/>
</dbReference>
<proteinExistence type="inferred from homology"/>
<evidence type="ECO:0000313" key="5">
    <source>
        <dbReference type="EMBL" id="EEF63163.1"/>
    </source>
</evidence>
<keyword evidence="6" id="KW-1185">Reference proteome</keyword>
<dbReference type="GO" id="GO:0016757">
    <property type="term" value="F:glycosyltransferase activity"/>
    <property type="evidence" value="ECO:0007669"/>
    <property type="project" value="UniProtKB-KW"/>
</dbReference>
<dbReference type="Gene3D" id="3.90.550.10">
    <property type="entry name" value="Spore Coat Polysaccharide Biosynthesis Protein SpsA, Chain A"/>
    <property type="match status" value="1"/>
</dbReference>
<dbReference type="CDD" id="cd00761">
    <property type="entry name" value="Glyco_tranf_GTA_type"/>
    <property type="match status" value="1"/>
</dbReference>
<dbReference type="Pfam" id="PF00535">
    <property type="entry name" value="Glycos_transf_2"/>
    <property type="match status" value="1"/>
</dbReference>
<keyword evidence="3 5" id="KW-0808">Transferase</keyword>
<dbReference type="SUPFAM" id="SSF53448">
    <property type="entry name" value="Nucleotide-diphospho-sugar transferases"/>
    <property type="match status" value="1"/>
</dbReference>
<dbReference type="STRING" id="320771.Cflav_PD5798"/>
<dbReference type="PANTHER" id="PTHR43179">
    <property type="entry name" value="RHAMNOSYLTRANSFERASE WBBL"/>
    <property type="match status" value="1"/>
</dbReference>
<dbReference type="EMBL" id="ABOX02000002">
    <property type="protein sequence ID" value="EEF63163.1"/>
    <property type="molecule type" value="Genomic_DNA"/>
</dbReference>
<evidence type="ECO:0000259" key="4">
    <source>
        <dbReference type="Pfam" id="PF00535"/>
    </source>
</evidence>
<evidence type="ECO:0000313" key="6">
    <source>
        <dbReference type="Proteomes" id="UP000003688"/>
    </source>
</evidence>
<dbReference type="Proteomes" id="UP000003688">
    <property type="component" value="Unassembled WGS sequence"/>
</dbReference>
<dbReference type="AlphaFoldDB" id="B9XAX8"/>
<evidence type="ECO:0000256" key="3">
    <source>
        <dbReference type="ARBA" id="ARBA00022679"/>
    </source>
</evidence>
<feature type="domain" description="Glycosyltransferase 2-like" evidence="4">
    <location>
        <begin position="33"/>
        <end position="217"/>
    </location>
</feature>
<evidence type="ECO:0000256" key="1">
    <source>
        <dbReference type="ARBA" id="ARBA00006739"/>
    </source>
</evidence>
<reference evidence="5 6" key="1">
    <citation type="journal article" date="2011" name="J. Bacteriol.">
        <title>Genome sequence of 'Pedosphaera parvula' Ellin514, an aerobic Verrucomicrobial isolate from pasture soil.</title>
        <authorList>
            <person name="Kant R."/>
            <person name="van Passel M.W."/>
            <person name="Sangwan P."/>
            <person name="Palva A."/>
            <person name="Lucas S."/>
            <person name="Copeland A."/>
            <person name="Lapidus A."/>
            <person name="Glavina Del Rio T."/>
            <person name="Dalin E."/>
            <person name="Tice H."/>
            <person name="Bruce D."/>
            <person name="Goodwin L."/>
            <person name="Pitluck S."/>
            <person name="Chertkov O."/>
            <person name="Larimer F.W."/>
            <person name="Land M.L."/>
            <person name="Hauser L."/>
            <person name="Brettin T.S."/>
            <person name="Detter J.C."/>
            <person name="Han S."/>
            <person name="de Vos W.M."/>
            <person name="Janssen P.H."/>
            <person name="Smidt H."/>
        </authorList>
    </citation>
    <scope>NUCLEOTIDE SEQUENCE [LARGE SCALE GENOMIC DNA]</scope>
    <source>
        <strain evidence="5 6">Ellin514</strain>
    </source>
</reference>